<accession>A0ABQ9GAK4</accession>
<dbReference type="Pfam" id="PF03184">
    <property type="entry name" value="DDE_1"/>
    <property type="match status" value="1"/>
</dbReference>
<dbReference type="Proteomes" id="UP001159363">
    <property type="component" value="Chromosome 12"/>
</dbReference>
<evidence type="ECO:0000313" key="2">
    <source>
        <dbReference type="EMBL" id="KAJ8869445.1"/>
    </source>
</evidence>
<sequence>MDLGFLHRDRHLSLRKSEGFSLSRLTLFSRLNTVFSRLPQLGDGARVCNLDETGCTNVPKPKNNIVQKGVKQVNQCFIEERGQLVTVAAPGCAKGTFLTPVIVFPRKYHMLQHLIWLDYWRTVPIRDGTFHQEYEQLKENPSILICDNHESHLSLRVLDMAKKAGITMLILPPHTSKRLQTLDLTVFAPFKS</sequence>
<evidence type="ECO:0000259" key="1">
    <source>
        <dbReference type="Pfam" id="PF03184"/>
    </source>
</evidence>
<keyword evidence="3" id="KW-1185">Reference proteome</keyword>
<reference evidence="2 3" key="1">
    <citation type="submission" date="2023-02" db="EMBL/GenBank/DDBJ databases">
        <title>LHISI_Scaffold_Assembly.</title>
        <authorList>
            <person name="Stuart O.P."/>
            <person name="Cleave R."/>
            <person name="Magrath M.J.L."/>
            <person name="Mikheyev A.S."/>
        </authorList>
    </citation>
    <scope>NUCLEOTIDE SEQUENCE [LARGE SCALE GENOMIC DNA]</scope>
    <source>
        <strain evidence="2">Daus_M_001</strain>
        <tissue evidence="2">Leg muscle</tissue>
    </source>
</reference>
<proteinExistence type="predicted"/>
<organism evidence="2 3">
    <name type="scientific">Dryococelus australis</name>
    <dbReference type="NCBI Taxonomy" id="614101"/>
    <lineage>
        <taxon>Eukaryota</taxon>
        <taxon>Metazoa</taxon>
        <taxon>Ecdysozoa</taxon>
        <taxon>Arthropoda</taxon>
        <taxon>Hexapoda</taxon>
        <taxon>Insecta</taxon>
        <taxon>Pterygota</taxon>
        <taxon>Neoptera</taxon>
        <taxon>Polyneoptera</taxon>
        <taxon>Phasmatodea</taxon>
        <taxon>Verophasmatodea</taxon>
        <taxon>Anareolatae</taxon>
        <taxon>Phasmatidae</taxon>
        <taxon>Eurycanthinae</taxon>
        <taxon>Dryococelus</taxon>
    </lineage>
</organism>
<dbReference type="InterPro" id="IPR004875">
    <property type="entry name" value="DDE_SF_endonuclease_dom"/>
</dbReference>
<name>A0ABQ9GAK4_9NEOP</name>
<comment type="caution">
    <text evidence="2">The sequence shown here is derived from an EMBL/GenBank/DDBJ whole genome shotgun (WGS) entry which is preliminary data.</text>
</comment>
<gene>
    <name evidence="2" type="ORF">PR048_028435</name>
</gene>
<feature type="domain" description="DDE-1" evidence="1">
    <location>
        <begin position="132"/>
        <end position="192"/>
    </location>
</feature>
<dbReference type="EMBL" id="JARBHB010000013">
    <property type="protein sequence ID" value="KAJ8869445.1"/>
    <property type="molecule type" value="Genomic_DNA"/>
</dbReference>
<protein>
    <recommendedName>
        <fullName evidence="1">DDE-1 domain-containing protein</fullName>
    </recommendedName>
</protein>
<evidence type="ECO:0000313" key="3">
    <source>
        <dbReference type="Proteomes" id="UP001159363"/>
    </source>
</evidence>